<proteinExistence type="predicted"/>
<reference evidence="2" key="1">
    <citation type="journal article" date="2020" name="Stud. Mycol.">
        <title>101 Dothideomycetes genomes: a test case for predicting lifestyles and emergence of pathogens.</title>
        <authorList>
            <person name="Haridas S."/>
            <person name="Albert R."/>
            <person name="Binder M."/>
            <person name="Bloem J."/>
            <person name="Labutti K."/>
            <person name="Salamov A."/>
            <person name="Andreopoulos B."/>
            <person name="Baker S."/>
            <person name="Barry K."/>
            <person name="Bills G."/>
            <person name="Bluhm B."/>
            <person name="Cannon C."/>
            <person name="Castanera R."/>
            <person name="Culley D."/>
            <person name="Daum C."/>
            <person name="Ezra D."/>
            <person name="Gonzalez J."/>
            <person name="Henrissat B."/>
            <person name="Kuo A."/>
            <person name="Liang C."/>
            <person name="Lipzen A."/>
            <person name="Lutzoni F."/>
            <person name="Magnuson J."/>
            <person name="Mondo S."/>
            <person name="Nolan M."/>
            <person name="Ohm R."/>
            <person name="Pangilinan J."/>
            <person name="Park H.-J."/>
            <person name="Ramirez L."/>
            <person name="Alfaro M."/>
            <person name="Sun H."/>
            <person name="Tritt A."/>
            <person name="Yoshinaga Y."/>
            <person name="Zwiers L.-H."/>
            <person name="Turgeon B."/>
            <person name="Goodwin S."/>
            <person name="Spatafora J."/>
            <person name="Crous P."/>
            <person name="Grigoriev I."/>
        </authorList>
    </citation>
    <scope>NUCLEOTIDE SEQUENCE</scope>
    <source>
        <strain evidence="2">CBS 473.64</strain>
    </source>
</reference>
<dbReference type="SUPFAM" id="SSF81383">
    <property type="entry name" value="F-box domain"/>
    <property type="match status" value="1"/>
</dbReference>
<feature type="region of interest" description="Disordered" evidence="1">
    <location>
        <begin position="1"/>
        <end position="43"/>
    </location>
</feature>
<sequence length="474" mass="54024">MSPKKRPRSVEISPDSRSRKTPRQCSQYDDHATETEQSVQSSVSLPTELSDMVVSYLSLADAKNVALVSHDWNESAAVTTARYLRFDMTDGQIPPISPTFRRYITTMTEGVSFKVATKDILAQKFTVLFLSRFLRPQTCTRVLYSSDSLLRTEFMDTVLNLLRAMPKLRTVSLPSVHKRNDKVDSHHNCRSKDDDVSATVGVLKKQGGNEHMVTFVFNKVGSHTTPMDRAVPKLLQQKHKRKQITKLTKLKLFNNMNISTYGLNRLIRKLGLSEPFRVPLTRLELKEVDLGLVSEESFGFIDVGALQTLAFTDCLYLEPLFDNIISRGRAVHLKKLVIACYKRPETWSLNVESFLDFGERMRFPHNGTLECLKIDTPIIDPSLLGTPYAMFNFDRIFLAWRPSKVSMRISRKLTMSDMASCSGRPFKSFCLNGVELDMDENMKDKVEIWMDQQGPGGVTEKELGDQWPEETWES</sequence>
<dbReference type="EMBL" id="MU006780">
    <property type="protein sequence ID" value="KAF2642961.1"/>
    <property type="molecule type" value="Genomic_DNA"/>
</dbReference>
<protein>
    <recommendedName>
        <fullName evidence="4">F-box domain-containing protein</fullName>
    </recommendedName>
</protein>
<feature type="region of interest" description="Disordered" evidence="1">
    <location>
        <begin position="453"/>
        <end position="474"/>
    </location>
</feature>
<evidence type="ECO:0008006" key="4">
    <source>
        <dbReference type="Google" id="ProtNLM"/>
    </source>
</evidence>
<evidence type="ECO:0000256" key="1">
    <source>
        <dbReference type="SAM" id="MobiDB-lite"/>
    </source>
</evidence>
<dbReference type="AlphaFoldDB" id="A0A6A6S7I6"/>
<dbReference type="InterPro" id="IPR036047">
    <property type="entry name" value="F-box-like_dom_sf"/>
</dbReference>
<evidence type="ECO:0000313" key="2">
    <source>
        <dbReference type="EMBL" id="KAF2642961.1"/>
    </source>
</evidence>
<dbReference type="Proteomes" id="UP000799753">
    <property type="component" value="Unassembled WGS sequence"/>
</dbReference>
<keyword evidence="3" id="KW-1185">Reference proteome</keyword>
<evidence type="ECO:0000313" key="3">
    <source>
        <dbReference type="Proteomes" id="UP000799753"/>
    </source>
</evidence>
<name>A0A6A6S7I6_9PLEO</name>
<gene>
    <name evidence="2" type="ORF">P280DRAFT_515406</name>
</gene>
<organism evidence="2 3">
    <name type="scientific">Massarina eburnea CBS 473.64</name>
    <dbReference type="NCBI Taxonomy" id="1395130"/>
    <lineage>
        <taxon>Eukaryota</taxon>
        <taxon>Fungi</taxon>
        <taxon>Dikarya</taxon>
        <taxon>Ascomycota</taxon>
        <taxon>Pezizomycotina</taxon>
        <taxon>Dothideomycetes</taxon>
        <taxon>Pleosporomycetidae</taxon>
        <taxon>Pleosporales</taxon>
        <taxon>Massarineae</taxon>
        <taxon>Massarinaceae</taxon>
        <taxon>Massarina</taxon>
    </lineage>
</organism>
<dbReference type="CDD" id="cd09917">
    <property type="entry name" value="F-box_SF"/>
    <property type="match status" value="1"/>
</dbReference>
<accession>A0A6A6S7I6</accession>